<keyword evidence="1" id="KW-0812">Transmembrane</keyword>
<gene>
    <name evidence="2" type="ORF">GCM10011335_30910</name>
</gene>
<proteinExistence type="predicted"/>
<protein>
    <submittedName>
        <fullName evidence="2">Membrane protein</fullName>
    </submittedName>
</protein>
<evidence type="ECO:0000256" key="1">
    <source>
        <dbReference type="SAM" id="Phobius"/>
    </source>
</evidence>
<dbReference type="Proteomes" id="UP000613160">
    <property type="component" value="Unassembled WGS sequence"/>
</dbReference>
<keyword evidence="1" id="KW-0472">Membrane</keyword>
<dbReference type="InterPro" id="IPR009935">
    <property type="entry name" value="DUF1467"/>
</dbReference>
<reference evidence="2" key="1">
    <citation type="journal article" date="2014" name="Int. J. Syst. Evol. Microbiol.">
        <title>Complete genome sequence of Corynebacterium casei LMG S-19264T (=DSM 44701T), isolated from a smear-ripened cheese.</title>
        <authorList>
            <consortium name="US DOE Joint Genome Institute (JGI-PGF)"/>
            <person name="Walter F."/>
            <person name="Albersmeier A."/>
            <person name="Kalinowski J."/>
            <person name="Ruckert C."/>
        </authorList>
    </citation>
    <scope>NUCLEOTIDE SEQUENCE</scope>
    <source>
        <strain evidence="2">CGMCC 1.15493</strain>
    </source>
</reference>
<accession>A0A916Y0W7</accession>
<evidence type="ECO:0000313" key="2">
    <source>
        <dbReference type="EMBL" id="GGD25747.1"/>
    </source>
</evidence>
<comment type="caution">
    <text evidence="2">The sequence shown here is derived from an EMBL/GenBank/DDBJ whole genome shotgun (WGS) entry which is preliminary data.</text>
</comment>
<feature type="transmembrane region" description="Helical" evidence="1">
    <location>
        <begin position="50"/>
        <end position="70"/>
    </location>
</feature>
<dbReference type="EMBL" id="BMJJ01000007">
    <property type="protein sequence ID" value="GGD25747.1"/>
    <property type="molecule type" value="Genomic_DNA"/>
</dbReference>
<dbReference type="RefSeq" id="WP_188852261.1">
    <property type="nucleotide sequence ID" value="NZ_BMJJ01000007.1"/>
</dbReference>
<keyword evidence="1" id="KW-1133">Transmembrane helix</keyword>
<name>A0A916Y0W7_9HYPH</name>
<dbReference type="Pfam" id="PF07330">
    <property type="entry name" value="DUF1467"/>
    <property type="match status" value="1"/>
</dbReference>
<keyword evidence="3" id="KW-1185">Reference proteome</keyword>
<dbReference type="AlphaFoldDB" id="A0A916Y0W7"/>
<organism evidence="2 3">
    <name type="scientific">Aureimonas glaciei</name>
    <dbReference type="NCBI Taxonomy" id="1776957"/>
    <lineage>
        <taxon>Bacteria</taxon>
        <taxon>Pseudomonadati</taxon>
        <taxon>Pseudomonadota</taxon>
        <taxon>Alphaproteobacteria</taxon>
        <taxon>Hyphomicrobiales</taxon>
        <taxon>Aurantimonadaceae</taxon>
        <taxon>Aureimonas</taxon>
    </lineage>
</organism>
<feature type="transmembrane region" description="Helical" evidence="1">
    <location>
        <begin position="7"/>
        <end position="26"/>
    </location>
</feature>
<sequence>MNWITLLALYFLIWWTVLFIVLPIGMRSQSDDDHVVLGTDPSAPTRFRPLWIWSWTTGISLLVIGAYYVVTEILGVGLNSFPNFLPGIR</sequence>
<evidence type="ECO:0000313" key="3">
    <source>
        <dbReference type="Proteomes" id="UP000613160"/>
    </source>
</evidence>
<reference evidence="2" key="2">
    <citation type="submission" date="2020-09" db="EMBL/GenBank/DDBJ databases">
        <authorList>
            <person name="Sun Q."/>
            <person name="Zhou Y."/>
        </authorList>
    </citation>
    <scope>NUCLEOTIDE SEQUENCE</scope>
    <source>
        <strain evidence="2">CGMCC 1.15493</strain>
    </source>
</reference>